<evidence type="ECO:0000313" key="1">
    <source>
        <dbReference type="EMBL" id="OZF92771.1"/>
    </source>
</evidence>
<accession>A0A261A415</accession>
<organism evidence="1 2">
    <name type="scientific">Caenorhabditis remanei</name>
    <name type="common">Caenorhabditis vulgaris</name>
    <dbReference type="NCBI Taxonomy" id="31234"/>
    <lineage>
        <taxon>Eukaryota</taxon>
        <taxon>Metazoa</taxon>
        <taxon>Ecdysozoa</taxon>
        <taxon>Nematoda</taxon>
        <taxon>Chromadorea</taxon>
        <taxon>Rhabditida</taxon>
        <taxon>Rhabditina</taxon>
        <taxon>Rhabditomorpha</taxon>
        <taxon>Rhabditoidea</taxon>
        <taxon>Rhabditidae</taxon>
        <taxon>Peloderinae</taxon>
        <taxon>Caenorhabditis</taxon>
    </lineage>
</organism>
<dbReference type="Proteomes" id="UP000216624">
    <property type="component" value="Unassembled WGS sequence"/>
</dbReference>
<dbReference type="OrthoDB" id="5770833at2759"/>
<name>A0A261A415_CAERE</name>
<dbReference type="EMBL" id="NMWX01000011">
    <property type="protein sequence ID" value="OZF92771.1"/>
    <property type="molecule type" value="Genomic_DNA"/>
</dbReference>
<reference evidence="1" key="1">
    <citation type="submission" date="2017-08" db="EMBL/GenBank/DDBJ databases">
        <authorList>
            <person name="de Groot N.N."/>
        </authorList>
    </citation>
    <scope>NUCLEOTIDE SEQUENCE [LARGE SCALE GENOMIC DNA]</scope>
    <source>
        <strain evidence="1">PX439</strain>
    </source>
</reference>
<dbReference type="HOGENOM" id="CLU_2529498_0_0_1"/>
<gene>
    <name evidence="1" type="ORF">FL82_13107</name>
</gene>
<evidence type="ECO:0000313" key="2">
    <source>
        <dbReference type="Proteomes" id="UP000216624"/>
    </source>
</evidence>
<proteinExistence type="predicted"/>
<dbReference type="PROSITE" id="PS51670">
    <property type="entry name" value="SHKT"/>
    <property type="match status" value="1"/>
</dbReference>
<keyword evidence="2" id="KW-1185">Reference proteome</keyword>
<dbReference type="OMA" id="MSCCKAT"/>
<dbReference type="eggNOG" id="ENOG502R92S">
    <property type="taxonomic scope" value="Eukaryota"/>
</dbReference>
<sequence length="84" mass="9182">MQPLSIILFCVLAAYAYSQCCSGQPLGACINQICPNGTMCNNNWCCPGCYDTCSNCYMYTAYCNNPYYSCSMSCCKATCGQCHP</sequence>
<protein>
    <submittedName>
        <fullName evidence="1">Uncharacterized protein</fullName>
    </submittedName>
</protein>
<comment type="caution">
    <text evidence="1">The sequence shown here is derived from an EMBL/GenBank/DDBJ whole genome shotgun (WGS) entry which is preliminary data.</text>
</comment>
<dbReference type="InterPro" id="IPR003582">
    <property type="entry name" value="ShKT_dom"/>
</dbReference>
<feature type="non-terminal residue" evidence="1">
    <location>
        <position position="1"/>
    </location>
</feature>